<evidence type="ECO:0000313" key="4">
    <source>
        <dbReference type="Proteomes" id="UP001219525"/>
    </source>
</evidence>
<dbReference type="AlphaFoldDB" id="A0AAD6VBU2"/>
<evidence type="ECO:0000313" key="3">
    <source>
        <dbReference type="EMBL" id="KAJ7207649.1"/>
    </source>
</evidence>
<feature type="compositionally biased region" description="Pro residues" evidence="1">
    <location>
        <begin position="10"/>
        <end position="25"/>
    </location>
</feature>
<dbReference type="InterPro" id="IPR012337">
    <property type="entry name" value="RNaseH-like_sf"/>
</dbReference>
<protein>
    <recommendedName>
        <fullName evidence="2">RNase H type-1 domain-containing protein</fullName>
    </recommendedName>
</protein>
<comment type="caution">
    <text evidence="3">The sequence shown here is derived from an EMBL/GenBank/DDBJ whole genome shotgun (WGS) entry which is preliminary data.</text>
</comment>
<dbReference type="PROSITE" id="PS50879">
    <property type="entry name" value="RNASE_H_1"/>
    <property type="match status" value="1"/>
</dbReference>
<reference evidence="3" key="1">
    <citation type="submission" date="2023-03" db="EMBL/GenBank/DDBJ databases">
        <title>Massive genome expansion in bonnet fungi (Mycena s.s.) driven by repeated elements and novel gene families across ecological guilds.</title>
        <authorList>
            <consortium name="Lawrence Berkeley National Laboratory"/>
            <person name="Harder C.B."/>
            <person name="Miyauchi S."/>
            <person name="Viragh M."/>
            <person name="Kuo A."/>
            <person name="Thoen E."/>
            <person name="Andreopoulos B."/>
            <person name="Lu D."/>
            <person name="Skrede I."/>
            <person name="Drula E."/>
            <person name="Henrissat B."/>
            <person name="Morin E."/>
            <person name="Kohler A."/>
            <person name="Barry K."/>
            <person name="LaButti K."/>
            <person name="Morin E."/>
            <person name="Salamov A."/>
            <person name="Lipzen A."/>
            <person name="Mereny Z."/>
            <person name="Hegedus B."/>
            <person name="Baldrian P."/>
            <person name="Stursova M."/>
            <person name="Weitz H."/>
            <person name="Taylor A."/>
            <person name="Grigoriev I.V."/>
            <person name="Nagy L.G."/>
            <person name="Martin F."/>
            <person name="Kauserud H."/>
        </authorList>
    </citation>
    <scope>NUCLEOTIDE SEQUENCE</scope>
    <source>
        <strain evidence="3">9144</strain>
    </source>
</reference>
<dbReference type="Gene3D" id="3.30.420.10">
    <property type="entry name" value="Ribonuclease H-like superfamily/Ribonuclease H"/>
    <property type="match status" value="1"/>
</dbReference>
<dbReference type="Pfam" id="PF00075">
    <property type="entry name" value="RNase_H"/>
    <property type="match status" value="1"/>
</dbReference>
<feature type="region of interest" description="Disordered" evidence="1">
    <location>
        <begin position="1"/>
        <end position="84"/>
    </location>
</feature>
<feature type="compositionally biased region" description="Low complexity" evidence="1">
    <location>
        <begin position="33"/>
        <end position="71"/>
    </location>
</feature>
<evidence type="ECO:0000256" key="1">
    <source>
        <dbReference type="SAM" id="MobiDB-lite"/>
    </source>
</evidence>
<dbReference type="Proteomes" id="UP001219525">
    <property type="component" value="Unassembled WGS sequence"/>
</dbReference>
<gene>
    <name evidence="3" type="ORF">GGX14DRAFT_567593</name>
</gene>
<name>A0AAD6VBU2_9AGAR</name>
<dbReference type="InterPro" id="IPR036397">
    <property type="entry name" value="RNaseH_sf"/>
</dbReference>
<accession>A0AAD6VBU2</accession>
<dbReference type="GO" id="GO:0004523">
    <property type="term" value="F:RNA-DNA hybrid ribonuclease activity"/>
    <property type="evidence" value="ECO:0007669"/>
    <property type="project" value="InterPro"/>
</dbReference>
<proteinExistence type="predicted"/>
<dbReference type="GO" id="GO:0003676">
    <property type="term" value="F:nucleic acid binding"/>
    <property type="evidence" value="ECO:0007669"/>
    <property type="project" value="InterPro"/>
</dbReference>
<feature type="domain" description="RNase H type-1" evidence="2">
    <location>
        <begin position="226"/>
        <end position="369"/>
    </location>
</feature>
<dbReference type="SUPFAM" id="SSF53098">
    <property type="entry name" value="Ribonuclease H-like"/>
    <property type="match status" value="1"/>
</dbReference>
<dbReference type="InterPro" id="IPR002156">
    <property type="entry name" value="RNaseH_domain"/>
</dbReference>
<organism evidence="3 4">
    <name type="scientific">Mycena pura</name>
    <dbReference type="NCBI Taxonomy" id="153505"/>
    <lineage>
        <taxon>Eukaryota</taxon>
        <taxon>Fungi</taxon>
        <taxon>Dikarya</taxon>
        <taxon>Basidiomycota</taxon>
        <taxon>Agaricomycotina</taxon>
        <taxon>Agaricomycetes</taxon>
        <taxon>Agaricomycetidae</taxon>
        <taxon>Agaricales</taxon>
        <taxon>Marasmiineae</taxon>
        <taxon>Mycenaceae</taxon>
        <taxon>Mycena</taxon>
    </lineage>
</organism>
<evidence type="ECO:0000259" key="2">
    <source>
        <dbReference type="PROSITE" id="PS50879"/>
    </source>
</evidence>
<sequence length="369" mass="39645">MAVLPACLSPRPPHPPKRWLPPFPSARPSASVSGTFSFPSASPSSAPRATSTGMGCATPTAPNASASASATDGSVRTAAAPHLSSHWRSRPVDDKFVSKLMAQSLKEDGIISTEIRACVQDIVGLGAPVESVGQIIHAVAKGLGIEIKDNISARSVGRIIFEGSVAAHLQIVDTVKNADHLTGGGDGTSPECKVTREECPACMNPNRCHLKARQLFNSLKPKWNPLEPQPEDYEDAPAAPFMLGEDEKLFNPKKKSSRMKKMSWSTQMAQRRITEGQTHAQAQGHTIAQSNNVAEILAVKQTVQSCAKDIPLRLKSDSKLVVEGLTKNLQRWEDEGFQNTENGHLIKVRAARLHARTAPTTLEGVKGHS</sequence>
<keyword evidence="4" id="KW-1185">Reference proteome</keyword>
<dbReference type="EMBL" id="JARJCW010000036">
    <property type="protein sequence ID" value="KAJ7207649.1"/>
    <property type="molecule type" value="Genomic_DNA"/>
</dbReference>